<keyword evidence="2" id="KW-1185">Reference proteome</keyword>
<organism evidence="1 2">
    <name type="scientific">Metarhizium rileyi (strain RCEF 4871)</name>
    <name type="common">Nomuraea rileyi</name>
    <dbReference type="NCBI Taxonomy" id="1649241"/>
    <lineage>
        <taxon>Eukaryota</taxon>
        <taxon>Fungi</taxon>
        <taxon>Dikarya</taxon>
        <taxon>Ascomycota</taxon>
        <taxon>Pezizomycotina</taxon>
        <taxon>Sordariomycetes</taxon>
        <taxon>Hypocreomycetidae</taxon>
        <taxon>Hypocreales</taxon>
        <taxon>Clavicipitaceae</taxon>
        <taxon>Metarhizium</taxon>
    </lineage>
</organism>
<dbReference type="STRING" id="1081105.A0A162JL70"/>
<protein>
    <submittedName>
        <fullName evidence="1">Uncharacterized protein</fullName>
    </submittedName>
</protein>
<sequence>MPQQSRGRDCISFEATDASTIEPVTFRVSNPTMDWWFRVREDIDPEKSSKLLGRIVIGQLPHGVSIAELRGLLERVPLPVKNTHPQQSCVTWAMDVIRTLQGEGWVWDFELDPFKDSALSYADERLKGSTSREQKVKYYKS</sequence>
<reference evidence="1 2" key="1">
    <citation type="journal article" date="2016" name="Genome Biol. Evol.">
        <title>Divergent and convergent evolution of fungal pathogenicity.</title>
        <authorList>
            <person name="Shang Y."/>
            <person name="Xiao G."/>
            <person name="Zheng P."/>
            <person name="Cen K."/>
            <person name="Zhan S."/>
            <person name="Wang C."/>
        </authorList>
    </citation>
    <scope>NUCLEOTIDE SEQUENCE [LARGE SCALE GENOMIC DNA]</scope>
    <source>
        <strain evidence="1 2">RCEF 4871</strain>
    </source>
</reference>
<dbReference type="AlphaFoldDB" id="A0A162JL70"/>
<dbReference type="Pfam" id="PF20174">
    <property type="entry name" value="DUF6540"/>
    <property type="match status" value="1"/>
</dbReference>
<gene>
    <name evidence="1" type="ORF">NOR_04218</name>
</gene>
<evidence type="ECO:0000313" key="1">
    <source>
        <dbReference type="EMBL" id="OAA43643.1"/>
    </source>
</evidence>
<name>A0A162JL70_METRR</name>
<dbReference type="InterPro" id="IPR046670">
    <property type="entry name" value="DUF6540"/>
</dbReference>
<evidence type="ECO:0000313" key="2">
    <source>
        <dbReference type="Proteomes" id="UP000243498"/>
    </source>
</evidence>
<dbReference type="OrthoDB" id="4924482at2759"/>
<proteinExistence type="predicted"/>
<dbReference type="OMA" id="DCYAFDV"/>
<comment type="caution">
    <text evidence="1">The sequence shown here is derived from an EMBL/GenBank/DDBJ whole genome shotgun (WGS) entry which is preliminary data.</text>
</comment>
<dbReference type="Proteomes" id="UP000243498">
    <property type="component" value="Unassembled WGS sequence"/>
</dbReference>
<accession>A0A162JL70</accession>
<dbReference type="EMBL" id="AZHC01000011">
    <property type="protein sequence ID" value="OAA43643.1"/>
    <property type="molecule type" value="Genomic_DNA"/>
</dbReference>